<feature type="domain" description="Laminin G" evidence="4">
    <location>
        <begin position="694"/>
        <end position="882"/>
    </location>
</feature>
<evidence type="ECO:0000313" key="6">
    <source>
        <dbReference type="EMBL" id="VDN97390.1"/>
    </source>
</evidence>
<dbReference type="WBParaSite" id="HNAJ_0000153201-mRNA-1">
    <property type="protein sequence ID" value="HNAJ_0000153201-mRNA-1"/>
    <property type="gene ID" value="HNAJ_0000153201"/>
</dbReference>
<reference evidence="6 7" key="2">
    <citation type="submission" date="2018-11" db="EMBL/GenBank/DDBJ databases">
        <authorList>
            <consortium name="Pathogen Informatics"/>
        </authorList>
    </citation>
    <scope>NUCLEOTIDE SEQUENCE [LARGE SCALE GENOMIC DNA]</scope>
</reference>
<feature type="transmembrane region" description="Helical" evidence="3">
    <location>
        <begin position="920"/>
        <end position="941"/>
    </location>
</feature>
<dbReference type="PANTHER" id="PTHR15036:SF49">
    <property type="entry name" value="AXOTACTIN"/>
    <property type="match status" value="1"/>
</dbReference>
<dbReference type="PROSITE" id="PS50026">
    <property type="entry name" value="EGF_3"/>
    <property type="match status" value="2"/>
</dbReference>
<dbReference type="OrthoDB" id="26719at2759"/>
<dbReference type="Proteomes" id="UP000278807">
    <property type="component" value="Unassembled WGS sequence"/>
</dbReference>
<dbReference type="Gene3D" id="2.10.25.10">
    <property type="entry name" value="Laminin"/>
    <property type="match status" value="2"/>
</dbReference>
<dbReference type="EMBL" id="UZAE01000606">
    <property type="protein sequence ID" value="VDN97390.1"/>
    <property type="molecule type" value="Genomic_DNA"/>
</dbReference>
<dbReference type="Gene3D" id="2.60.120.200">
    <property type="match status" value="3"/>
</dbReference>
<keyword evidence="3" id="KW-0812">Transmembrane</keyword>
<dbReference type="SUPFAM" id="SSF49899">
    <property type="entry name" value="Concanavalin A-like lectins/glucanases"/>
    <property type="match status" value="3"/>
</dbReference>
<dbReference type="GO" id="GO:0016020">
    <property type="term" value="C:membrane"/>
    <property type="evidence" value="ECO:0007669"/>
    <property type="project" value="UniProtKB-SubCell"/>
</dbReference>
<dbReference type="CDD" id="cd00110">
    <property type="entry name" value="LamG"/>
    <property type="match status" value="3"/>
</dbReference>
<evidence type="ECO:0000256" key="1">
    <source>
        <dbReference type="ARBA" id="ARBA00023157"/>
    </source>
</evidence>
<feature type="domain" description="EGF-like" evidence="5">
    <location>
        <begin position="240"/>
        <end position="277"/>
    </location>
</feature>
<feature type="domain" description="Laminin G" evidence="4">
    <location>
        <begin position="61"/>
        <end position="238"/>
    </location>
</feature>
<dbReference type="InterPro" id="IPR013320">
    <property type="entry name" value="ConA-like_dom_sf"/>
</dbReference>
<feature type="domain" description="Laminin G" evidence="4">
    <location>
        <begin position="494"/>
        <end position="653"/>
    </location>
</feature>
<feature type="domain" description="EGF-like" evidence="5">
    <location>
        <begin position="654"/>
        <end position="690"/>
    </location>
</feature>
<comment type="caution">
    <text evidence="2">Lacks conserved residue(s) required for the propagation of feature annotation.</text>
</comment>
<organism evidence="8">
    <name type="scientific">Rodentolepis nana</name>
    <name type="common">Dwarf tapeworm</name>
    <name type="synonym">Hymenolepis nana</name>
    <dbReference type="NCBI Taxonomy" id="102285"/>
    <lineage>
        <taxon>Eukaryota</taxon>
        <taxon>Metazoa</taxon>
        <taxon>Spiralia</taxon>
        <taxon>Lophotrochozoa</taxon>
        <taxon>Platyhelminthes</taxon>
        <taxon>Cestoda</taxon>
        <taxon>Eucestoda</taxon>
        <taxon>Cyclophyllidea</taxon>
        <taxon>Hymenolepididae</taxon>
        <taxon>Rodentolepis</taxon>
    </lineage>
</organism>
<dbReference type="PROSITE" id="PS50025">
    <property type="entry name" value="LAM_G_DOMAIN"/>
    <property type="match status" value="3"/>
</dbReference>
<dbReference type="Gene3D" id="2.60.120.1000">
    <property type="match status" value="1"/>
</dbReference>
<evidence type="ECO:0000259" key="4">
    <source>
        <dbReference type="PROSITE" id="PS50025"/>
    </source>
</evidence>
<keyword evidence="1" id="KW-1015">Disulfide bond</keyword>
<protein>
    <submittedName>
        <fullName evidence="8">Neurexin IV</fullName>
    </submittedName>
</protein>
<dbReference type="STRING" id="102285.A0A0R3T3F2"/>
<dbReference type="InterPro" id="IPR050372">
    <property type="entry name" value="Neurexin-related_CASP"/>
</dbReference>
<dbReference type="PANTHER" id="PTHR15036">
    <property type="entry name" value="PIKACHURIN-LIKE PROTEIN"/>
    <property type="match status" value="1"/>
</dbReference>
<keyword evidence="7" id="KW-1185">Reference proteome</keyword>
<sequence>MNETVWANEDWLDALGYPPRDPILWWGPPTTTQQLNITNLAIGGTGVLQQNCLPPVADPTVITFPRIEQSLVFIKIERSGETSKMTFSLDFRTFNKGGTLFYHSVDNDKNFVSLEMEDTFGHLIVEIIMPGVNLIRYTMPNEDSAALNGTFADGLWHSIYFEMSQTTVRTVVDGREYSNNQTFTESINFEKVYYIGGGRPQKFSFQGCMRRINVNAQDLVWAQLDPESRSSEIVNGSCLITDRCSPNPCKHEAPCTQNGATFFCDCTNTGYSGAVCHQSEYFTSCSEVGLFYGQMAPQLNVTIDLDGSGVLDPFTVLCDFTDRSNPETRIQHTDENFLPVDGFQNPGSYKRTLNYGKASRAALAELTRRAVYCEQSVAYRCWNSKLLAKPQGYGDGTELTWGWWVSRSGRPRYYWGGGVPGLKMCDCGVRGTCTGNSMTCNCDGDGSDAPPLVDTGLLTFKEDLPVWEVHFGDTGTLNDQKRAEYSIQEMRCSGDRFFDNTVTFVKLDANLELPSVFAEYEFDMSFLFKTTIKDAVLMQNVGGIAFRFAYNVGNGLQVLEVTTAYWLNNNQWHVVRLERNRKESRLIVDTNPAQVLVEPNERSFLMFNFDQPLFAFTDGYVGCISNLLINGVVQDIRGIVERGETTYGLRAGCQPRCANNPCLNRGVCVEFYSHYYCECGLTRYRGFICGREVGGTFSNGPMIKIDLSSMGDSLGTLEEYITVGFKSKSKSGILMEMLGEGKQNYIIIRINNNGGITIEFDVGFGRFEVTTDYIVDLSSGQHHTIKAWRTNIGQVWHLQVDEYPEVVKDFRPILSDTADTRLDKPRFLYLGRNDSMQQGEGFDGCMYGAQWNNLFPLRMVFEDPRNPNVYIEPEGAVTENKCGFEEILPEPEPIEIRPPIPFPTNLTLIGAEEDLRQQRMIFGIVGSLLVLTILAIFIVCCRKFTFKKGNYRTKEAKIAADNVSTVDEALAAANTDLPDARTKREWWL</sequence>
<dbReference type="InterPro" id="IPR001791">
    <property type="entry name" value="Laminin_G"/>
</dbReference>
<name>A0A0R3T3F2_RODNA</name>
<gene>
    <name evidence="6" type="ORF">HNAJ_LOCUS1531</name>
</gene>
<accession>A0A0R3T3F2</accession>
<reference evidence="8" key="1">
    <citation type="submission" date="2017-02" db="UniProtKB">
        <authorList>
            <consortium name="WormBaseParasite"/>
        </authorList>
    </citation>
    <scope>IDENTIFICATION</scope>
</reference>
<dbReference type="SMART" id="SM00282">
    <property type="entry name" value="LamG"/>
    <property type="match status" value="3"/>
</dbReference>
<dbReference type="AlphaFoldDB" id="A0A0R3T3F2"/>
<evidence type="ECO:0000313" key="8">
    <source>
        <dbReference type="WBParaSite" id="HNAJ_0000153201-mRNA-1"/>
    </source>
</evidence>
<keyword evidence="3" id="KW-1133">Transmembrane helix</keyword>
<proteinExistence type="predicted"/>
<evidence type="ECO:0000256" key="3">
    <source>
        <dbReference type="SAM" id="Phobius"/>
    </source>
</evidence>
<dbReference type="InterPro" id="IPR000742">
    <property type="entry name" value="EGF"/>
</dbReference>
<dbReference type="CDD" id="cd00054">
    <property type="entry name" value="EGF_CA"/>
    <property type="match status" value="1"/>
</dbReference>
<evidence type="ECO:0000256" key="2">
    <source>
        <dbReference type="PROSITE-ProRule" id="PRU00076"/>
    </source>
</evidence>
<keyword evidence="2" id="KW-0245">EGF-like domain</keyword>
<evidence type="ECO:0000313" key="7">
    <source>
        <dbReference type="Proteomes" id="UP000278807"/>
    </source>
</evidence>
<keyword evidence="3" id="KW-0472">Membrane</keyword>
<dbReference type="Pfam" id="PF02210">
    <property type="entry name" value="Laminin_G_2"/>
    <property type="match status" value="3"/>
</dbReference>
<evidence type="ECO:0000259" key="5">
    <source>
        <dbReference type="PROSITE" id="PS50026"/>
    </source>
</evidence>